<feature type="domain" description="RING-type" evidence="4">
    <location>
        <begin position="242"/>
        <end position="277"/>
    </location>
</feature>
<dbReference type="AlphaFoldDB" id="A0A6C0KZG4"/>
<protein>
    <recommendedName>
        <fullName evidence="4">RING-type domain-containing protein</fullName>
    </recommendedName>
</protein>
<organism evidence="5">
    <name type="scientific">viral metagenome</name>
    <dbReference type="NCBI Taxonomy" id="1070528"/>
    <lineage>
        <taxon>unclassified sequences</taxon>
        <taxon>metagenomes</taxon>
        <taxon>organismal metagenomes</taxon>
    </lineage>
</organism>
<keyword evidence="3" id="KW-0862">Zinc</keyword>
<dbReference type="PROSITE" id="PS00518">
    <property type="entry name" value="ZF_RING_1"/>
    <property type="match status" value="1"/>
</dbReference>
<evidence type="ECO:0000256" key="1">
    <source>
        <dbReference type="ARBA" id="ARBA00022723"/>
    </source>
</evidence>
<dbReference type="EMBL" id="MN740994">
    <property type="protein sequence ID" value="QHU22047.1"/>
    <property type="molecule type" value="Genomic_DNA"/>
</dbReference>
<evidence type="ECO:0000259" key="4">
    <source>
        <dbReference type="PROSITE" id="PS50089"/>
    </source>
</evidence>
<proteinExistence type="predicted"/>
<evidence type="ECO:0000256" key="2">
    <source>
        <dbReference type="ARBA" id="ARBA00022771"/>
    </source>
</evidence>
<name>A0A6C0KZG4_9ZZZZ</name>
<dbReference type="Pfam" id="PF13920">
    <property type="entry name" value="zf-C3HC4_3"/>
    <property type="match status" value="1"/>
</dbReference>
<sequence>MDITGLGTNLFASANFLDNDAGASDEQFLNLVGGIQIDTVIENLLESIMNMIEDEEIDTNTKLRDLRIKFLEFASKGYNTAIEEIIKPLDENGTVIQMKDVLDSLNRVDFNPSSQGHFRDLLIDISGSNNDYSDLEERIIAVTEQYKVAYVALFDADKEVREITSKFKLMAKRIDDFMNLESNSASLDMYKSFANYLIIYFKNTNLLEKFNKYVRAYKDFTQLRKVLKVSSISSNNDTLPLCSICISHSVTYTLNPCGHTFCHSCAHKQIGHCFICRTKISNRLKLYFS</sequence>
<dbReference type="SUPFAM" id="SSF57850">
    <property type="entry name" value="RING/U-box"/>
    <property type="match status" value="1"/>
</dbReference>
<dbReference type="PROSITE" id="PS50089">
    <property type="entry name" value="ZF_RING_2"/>
    <property type="match status" value="1"/>
</dbReference>
<dbReference type="GO" id="GO:0008270">
    <property type="term" value="F:zinc ion binding"/>
    <property type="evidence" value="ECO:0007669"/>
    <property type="project" value="UniProtKB-KW"/>
</dbReference>
<keyword evidence="1" id="KW-0479">Metal-binding</keyword>
<reference evidence="5" key="1">
    <citation type="journal article" date="2020" name="Nature">
        <title>Giant virus diversity and host interactions through global metagenomics.</title>
        <authorList>
            <person name="Schulz F."/>
            <person name="Roux S."/>
            <person name="Paez-Espino D."/>
            <person name="Jungbluth S."/>
            <person name="Walsh D.A."/>
            <person name="Denef V.J."/>
            <person name="McMahon K.D."/>
            <person name="Konstantinidis K.T."/>
            <person name="Eloe-Fadrosh E.A."/>
            <person name="Kyrpides N.C."/>
            <person name="Woyke T."/>
        </authorList>
    </citation>
    <scope>NUCLEOTIDE SEQUENCE</scope>
    <source>
        <strain evidence="5">GVMAG-S-3300013286-35</strain>
    </source>
</reference>
<evidence type="ECO:0000313" key="5">
    <source>
        <dbReference type="EMBL" id="QHU22047.1"/>
    </source>
</evidence>
<dbReference type="InterPro" id="IPR001841">
    <property type="entry name" value="Znf_RING"/>
</dbReference>
<dbReference type="InterPro" id="IPR013083">
    <property type="entry name" value="Znf_RING/FYVE/PHD"/>
</dbReference>
<evidence type="ECO:0000256" key="3">
    <source>
        <dbReference type="ARBA" id="ARBA00022833"/>
    </source>
</evidence>
<dbReference type="Gene3D" id="3.30.40.10">
    <property type="entry name" value="Zinc/RING finger domain, C3HC4 (zinc finger)"/>
    <property type="match status" value="1"/>
</dbReference>
<dbReference type="InterPro" id="IPR017907">
    <property type="entry name" value="Znf_RING_CS"/>
</dbReference>
<accession>A0A6C0KZG4</accession>
<keyword evidence="2" id="KW-0863">Zinc-finger</keyword>